<keyword evidence="3 5" id="KW-1133">Transmembrane helix</keyword>
<dbReference type="Pfam" id="PF07690">
    <property type="entry name" value="MFS_1"/>
    <property type="match status" value="1"/>
</dbReference>
<proteinExistence type="predicted"/>
<dbReference type="EMBL" id="JAPDRK010000007">
    <property type="protein sequence ID" value="KAJ9610272.1"/>
    <property type="molecule type" value="Genomic_DNA"/>
</dbReference>
<dbReference type="GO" id="GO:0005886">
    <property type="term" value="C:plasma membrane"/>
    <property type="evidence" value="ECO:0007669"/>
    <property type="project" value="TreeGrafter"/>
</dbReference>
<dbReference type="AlphaFoldDB" id="A0AA38XBD6"/>
<evidence type="ECO:0000256" key="3">
    <source>
        <dbReference type="ARBA" id="ARBA00022989"/>
    </source>
</evidence>
<feature type="transmembrane region" description="Helical" evidence="5">
    <location>
        <begin position="148"/>
        <end position="168"/>
    </location>
</feature>
<evidence type="ECO:0000313" key="8">
    <source>
        <dbReference type="Proteomes" id="UP001172673"/>
    </source>
</evidence>
<feature type="transmembrane region" description="Helical" evidence="5">
    <location>
        <begin position="252"/>
        <end position="271"/>
    </location>
</feature>
<feature type="transmembrane region" description="Helical" evidence="5">
    <location>
        <begin position="60"/>
        <end position="85"/>
    </location>
</feature>
<protein>
    <recommendedName>
        <fullName evidence="6">Major facilitator superfamily (MFS) profile domain-containing protein</fullName>
    </recommendedName>
</protein>
<evidence type="ECO:0000256" key="5">
    <source>
        <dbReference type="SAM" id="Phobius"/>
    </source>
</evidence>
<dbReference type="PROSITE" id="PS50850">
    <property type="entry name" value="MFS"/>
    <property type="match status" value="1"/>
</dbReference>
<dbReference type="Proteomes" id="UP001172673">
    <property type="component" value="Unassembled WGS sequence"/>
</dbReference>
<keyword evidence="4 5" id="KW-0472">Membrane</keyword>
<feature type="transmembrane region" description="Helical" evidence="5">
    <location>
        <begin position="117"/>
        <end position="136"/>
    </location>
</feature>
<evidence type="ECO:0000256" key="2">
    <source>
        <dbReference type="ARBA" id="ARBA00022692"/>
    </source>
</evidence>
<dbReference type="InterPro" id="IPR011701">
    <property type="entry name" value="MFS"/>
</dbReference>
<feature type="transmembrane region" description="Helical" evidence="5">
    <location>
        <begin position="91"/>
        <end position="110"/>
    </location>
</feature>
<accession>A0AA38XBD6</accession>
<dbReference type="PANTHER" id="PTHR23501">
    <property type="entry name" value="MAJOR FACILITATOR SUPERFAMILY"/>
    <property type="match status" value="1"/>
</dbReference>
<feature type="transmembrane region" description="Helical" evidence="5">
    <location>
        <begin position="219"/>
        <end position="240"/>
    </location>
</feature>
<name>A0AA38XBD6_9EURO</name>
<dbReference type="SUPFAM" id="SSF103473">
    <property type="entry name" value="MFS general substrate transporter"/>
    <property type="match status" value="1"/>
</dbReference>
<comment type="subcellular location">
    <subcellularLocation>
        <location evidence="1">Membrane</location>
        <topology evidence="1">Multi-pass membrane protein</topology>
    </subcellularLocation>
</comment>
<evidence type="ECO:0000256" key="4">
    <source>
        <dbReference type="ARBA" id="ARBA00023136"/>
    </source>
</evidence>
<feature type="transmembrane region" description="Helical" evidence="5">
    <location>
        <begin position="32"/>
        <end position="53"/>
    </location>
</feature>
<dbReference type="PANTHER" id="PTHR23501:SF198">
    <property type="entry name" value="AZOLE RESISTANCE PROTEIN 1-RELATED"/>
    <property type="match status" value="1"/>
</dbReference>
<dbReference type="InterPro" id="IPR020846">
    <property type="entry name" value="MFS_dom"/>
</dbReference>
<dbReference type="GO" id="GO:0022857">
    <property type="term" value="F:transmembrane transporter activity"/>
    <property type="evidence" value="ECO:0007669"/>
    <property type="project" value="InterPro"/>
</dbReference>
<evidence type="ECO:0000259" key="6">
    <source>
        <dbReference type="PROSITE" id="PS50850"/>
    </source>
</evidence>
<feature type="domain" description="Major facilitator superfamily (MFS) profile" evidence="6">
    <location>
        <begin position="1"/>
        <end position="273"/>
    </location>
</feature>
<keyword evidence="2 5" id="KW-0812">Transmembrane</keyword>
<keyword evidence="8" id="KW-1185">Reference proteome</keyword>
<dbReference type="Gene3D" id="1.20.1250.20">
    <property type="entry name" value="MFS general substrate transporter like domains"/>
    <property type="match status" value="1"/>
</dbReference>
<organism evidence="7 8">
    <name type="scientific">Cladophialophora chaetospira</name>
    <dbReference type="NCBI Taxonomy" id="386627"/>
    <lineage>
        <taxon>Eukaryota</taxon>
        <taxon>Fungi</taxon>
        <taxon>Dikarya</taxon>
        <taxon>Ascomycota</taxon>
        <taxon>Pezizomycotina</taxon>
        <taxon>Eurotiomycetes</taxon>
        <taxon>Chaetothyriomycetidae</taxon>
        <taxon>Chaetothyriales</taxon>
        <taxon>Herpotrichiellaceae</taxon>
        <taxon>Cladophialophora</taxon>
    </lineage>
</organism>
<dbReference type="InterPro" id="IPR036259">
    <property type="entry name" value="MFS_trans_sf"/>
</dbReference>
<reference evidence="7" key="1">
    <citation type="submission" date="2022-10" db="EMBL/GenBank/DDBJ databases">
        <title>Culturing micro-colonial fungi from biological soil crusts in the Mojave desert and describing Neophaeococcomyces mojavensis, and introducing the new genera and species Taxawa tesnikishii.</title>
        <authorList>
            <person name="Kurbessoian T."/>
            <person name="Stajich J.E."/>
        </authorList>
    </citation>
    <scope>NUCLEOTIDE SEQUENCE</scope>
    <source>
        <strain evidence="7">TK_41</strain>
    </source>
</reference>
<gene>
    <name evidence="7" type="ORF">H2200_005049</name>
</gene>
<evidence type="ECO:0000313" key="7">
    <source>
        <dbReference type="EMBL" id="KAJ9610272.1"/>
    </source>
</evidence>
<evidence type="ECO:0000256" key="1">
    <source>
        <dbReference type="ARBA" id="ARBA00004141"/>
    </source>
</evidence>
<comment type="caution">
    <text evidence="7">The sequence shown here is derived from an EMBL/GenBank/DDBJ whole genome shotgun (WGS) entry which is preliminary data.</text>
</comment>
<sequence>MATFMVGLDGSIMATAIPHITSVFDSLDQAGWYGSSYLLAMAALQPMCGRVYVDFDVKRALLCGIFVFEIGSALCAAATSSFMLIIGRSVAGGGASLLFNGAFTVIGTSIPLNKRAIYIATLSSIFGLTSIIGPLLGGVIVDQLSWRWCFWINLPIGAVASPALILSLQTPCQSASKLSWIRRIIRLDLPSTLVLSGSLVSLCKALQNGGAVYSWSNVRVWGFFLGSGLLLGAFIILQTFVCKDGFFPRNILTNRMVITSTVFSLLFSMALNA</sequence>